<accession>A0AAJ1ICW8</accession>
<dbReference type="Pfam" id="PF02817">
    <property type="entry name" value="E3_binding"/>
    <property type="match status" value="1"/>
</dbReference>
<feature type="domain" description="Lipoyl-binding" evidence="10">
    <location>
        <begin position="2"/>
        <end position="76"/>
    </location>
</feature>
<dbReference type="InterPro" id="IPR004167">
    <property type="entry name" value="PSBD"/>
</dbReference>
<evidence type="ECO:0000256" key="7">
    <source>
        <dbReference type="ARBA" id="ARBA00025211"/>
    </source>
</evidence>
<dbReference type="AlphaFoldDB" id="A0AAJ1ICW8"/>
<evidence type="ECO:0000256" key="4">
    <source>
        <dbReference type="ARBA" id="ARBA00022679"/>
    </source>
</evidence>
<dbReference type="Gene3D" id="2.40.50.100">
    <property type="match status" value="1"/>
</dbReference>
<dbReference type="EMBL" id="JAQQAL010000006">
    <property type="protein sequence ID" value="MDC7225473.1"/>
    <property type="molecule type" value="Genomic_DNA"/>
</dbReference>
<dbReference type="PROSITE" id="PS00189">
    <property type="entry name" value="LIPOYL"/>
    <property type="match status" value="1"/>
</dbReference>
<evidence type="ECO:0000313" key="13">
    <source>
        <dbReference type="Proteomes" id="UP001221217"/>
    </source>
</evidence>
<dbReference type="FunFam" id="3.30.559.10:FF:000004">
    <property type="entry name" value="Acetyltransferase component of pyruvate dehydrogenase complex"/>
    <property type="match status" value="1"/>
</dbReference>
<dbReference type="CDD" id="cd06849">
    <property type="entry name" value="lipoyl_domain"/>
    <property type="match status" value="1"/>
</dbReference>
<dbReference type="PROSITE" id="PS50968">
    <property type="entry name" value="BIOTINYL_LIPOYL"/>
    <property type="match status" value="1"/>
</dbReference>
<dbReference type="SUPFAM" id="SSF52777">
    <property type="entry name" value="CoA-dependent acyltransferases"/>
    <property type="match status" value="1"/>
</dbReference>
<keyword evidence="6 9" id="KW-0012">Acyltransferase</keyword>
<dbReference type="Pfam" id="PF00198">
    <property type="entry name" value="2-oxoacid_dh"/>
    <property type="match status" value="1"/>
</dbReference>
<dbReference type="PANTHER" id="PTHR43178">
    <property type="entry name" value="DIHYDROLIPOAMIDE ACETYLTRANSFERASE COMPONENT OF PYRUVATE DEHYDROGENASE COMPLEX"/>
    <property type="match status" value="1"/>
</dbReference>
<proteinExistence type="inferred from homology"/>
<feature type="domain" description="Peripheral subunit-binding (PSBD)" evidence="11">
    <location>
        <begin position="118"/>
        <end position="155"/>
    </location>
</feature>
<dbReference type="GO" id="GO:0004742">
    <property type="term" value="F:dihydrolipoyllysine-residue acetyltransferase activity"/>
    <property type="evidence" value="ECO:0007669"/>
    <property type="project" value="UniProtKB-EC"/>
</dbReference>
<dbReference type="InterPro" id="IPR023213">
    <property type="entry name" value="CAT-like_dom_sf"/>
</dbReference>
<dbReference type="InterPro" id="IPR050743">
    <property type="entry name" value="2-oxoacid_DH_E2_comp"/>
</dbReference>
<dbReference type="Gene3D" id="3.30.559.10">
    <property type="entry name" value="Chloramphenicol acetyltransferase-like domain"/>
    <property type="match status" value="1"/>
</dbReference>
<dbReference type="InterPro" id="IPR011053">
    <property type="entry name" value="Single_hybrid_motif"/>
</dbReference>
<evidence type="ECO:0000256" key="5">
    <source>
        <dbReference type="ARBA" id="ARBA00022823"/>
    </source>
</evidence>
<evidence type="ECO:0000259" key="10">
    <source>
        <dbReference type="PROSITE" id="PS50968"/>
    </source>
</evidence>
<dbReference type="Gene3D" id="4.10.320.10">
    <property type="entry name" value="E3-binding domain"/>
    <property type="match status" value="1"/>
</dbReference>
<sequence>MTEKILVPDMGDFSDVPVIEIYIKAGDMINKEDPLIALETAKAVTDIPSTLSGKVVEVLISEGDAVSAGTVIALVETSEEEDKDTEAESIPAVYEAGSEKSEIYDYPENKQTAGAVFHATPSVRKLARERKIDLADVTATGPNGRILKEDLDKVSGVRYPAVTASAALGQDEVIPLTRIQKIAGPRLTESIRNIPHVTQFDKSDVTELEIFRKTLDEKISILPFVIKAVTAALQKYPKFNSSLDPDKQEITLHKYYNIGIAVNTDAGLMVPVIKDADKKGALAINAELKALAERARSGKSESEDLTEATFSVSSLGGIGGTAFTPIINPPEAAILGLSKISKEPVWDGEAFIPRDVLPLSLSYDHRIVDGAEAAEFTAYLAVLLSDLRRILL</sequence>
<dbReference type="EC" id="2.3.1.-" evidence="9"/>
<dbReference type="SUPFAM" id="SSF51230">
    <property type="entry name" value="Single hybrid motif"/>
    <property type="match status" value="1"/>
</dbReference>
<dbReference type="InterPro" id="IPR001078">
    <property type="entry name" value="2-oxoacid_DH_actylTfrase"/>
</dbReference>
<evidence type="ECO:0000259" key="11">
    <source>
        <dbReference type="PROSITE" id="PS51826"/>
    </source>
</evidence>
<dbReference type="GO" id="GO:0005737">
    <property type="term" value="C:cytoplasm"/>
    <property type="evidence" value="ECO:0007669"/>
    <property type="project" value="TreeGrafter"/>
</dbReference>
<evidence type="ECO:0000256" key="8">
    <source>
        <dbReference type="ARBA" id="ARBA00048370"/>
    </source>
</evidence>
<dbReference type="Pfam" id="PF00364">
    <property type="entry name" value="Biotin_lipoyl"/>
    <property type="match status" value="1"/>
</dbReference>
<name>A0AAJ1ICW8_9SPIO</name>
<evidence type="ECO:0000256" key="2">
    <source>
        <dbReference type="ARBA" id="ARBA00007317"/>
    </source>
</evidence>
<dbReference type="PROSITE" id="PS51826">
    <property type="entry name" value="PSBD"/>
    <property type="match status" value="1"/>
</dbReference>
<dbReference type="InterPro" id="IPR003016">
    <property type="entry name" value="2-oxoA_DH_lipoyl-BS"/>
</dbReference>
<keyword evidence="4 9" id="KW-0808">Transferase</keyword>
<comment type="cofactor">
    <cofactor evidence="1 9">
        <name>(R)-lipoate</name>
        <dbReference type="ChEBI" id="CHEBI:83088"/>
    </cofactor>
</comment>
<dbReference type="Proteomes" id="UP001221217">
    <property type="component" value="Unassembled WGS sequence"/>
</dbReference>
<comment type="similarity">
    <text evidence="2 9">Belongs to the 2-oxoacid dehydrogenase family.</text>
</comment>
<evidence type="ECO:0000313" key="12">
    <source>
        <dbReference type="EMBL" id="MDC7225473.1"/>
    </source>
</evidence>
<dbReference type="InterPro" id="IPR036625">
    <property type="entry name" value="E3-bd_dom_sf"/>
</dbReference>
<comment type="subunit">
    <text evidence="3">Forms a 24-polypeptide structural core with octahedral symmetry.</text>
</comment>
<evidence type="ECO:0000256" key="3">
    <source>
        <dbReference type="ARBA" id="ARBA00011484"/>
    </source>
</evidence>
<comment type="caution">
    <text evidence="12">The sequence shown here is derived from an EMBL/GenBank/DDBJ whole genome shotgun (WGS) entry which is preliminary data.</text>
</comment>
<comment type="function">
    <text evidence="7">The pyruvate dehydrogenase complex catalyzes the overall conversion of pyruvate to acetyl-CoA and CO(2). It contains multiple copies of three enzymatic components: pyruvate dehydrogenase (E1), dihydrolipoamide acetyltransferase (E2) and lipoamide dehydrogenase (E3).</text>
</comment>
<protein>
    <recommendedName>
        <fullName evidence="9">Dihydrolipoamide acetyltransferase component of pyruvate dehydrogenase complex</fullName>
        <ecNumber evidence="9">2.3.1.-</ecNumber>
    </recommendedName>
</protein>
<gene>
    <name evidence="12" type="ORF">PQJ61_01770</name>
</gene>
<evidence type="ECO:0000256" key="1">
    <source>
        <dbReference type="ARBA" id="ARBA00001938"/>
    </source>
</evidence>
<comment type="catalytic activity">
    <reaction evidence="8">
        <text>N(6)-[(R)-dihydrolipoyl]-L-lysyl-[protein] + acetyl-CoA = N(6)-[(R)-S(8)-acetyldihydrolipoyl]-L-lysyl-[protein] + CoA</text>
        <dbReference type="Rhea" id="RHEA:17017"/>
        <dbReference type="Rhea" id="RHEA-COMP:10475"/>
        <dbReference type="Rhea" id="RHEA-COMP:10478"/>
        <dbReference type="ChEBI" id="CHEBI:57287"/>
        <dbReference type="ChEBI" id="CHEBI:57288"/>
        <dbReference type="ChEBI" id="CHEBI:83100"/>
        <dbReference type="ChEBI" id="CHEBI:83111"/>
        <dbReference type="EC" id="2.3.1.12"/>
    </reaction>
</comment>
<evidence type="ECO:0000256" key="6">
    <source>
        <dbReference type="ARBA" id="ARBA00023315"/>
    </source>
</evidence>
<dbReference type="GO" id="GO:0006086">
    <property type="term" value="P:pyruvate decarboxylation to acetyl-CoA"/>
    <property type="evidence" value="ECO:0007669"/>
    <property type="project" value="TreeGrafter"/>
</dbReference>
<reference evidence="12 13" key="1">
    <citation type="submission" date="2022-12" db="EMBL/GenBank/DDBJ databases">
        <title>Metagenome assembled genome from gulf of manar.</title>
        <authorList>
            <person name="Kohli P."/>
            <person name="Pk S."/>
            <person name="Venkata Ramana C."/>
            <person name="Sasikala C."/>
        </authorList>
    </citation>
    <scope>NUCLEOTIDE SEQUENCE [LARGE SCALE GENOMIC DNA]</scope>
    <source>
        <strain evidence="12">JB008</strain>
    </source>
</reference>
<evidence type="ECO:0000256" key="9">
    <source>
        <dbReference type="RuleBase" id="RU003423"/>
    </source>
</evidence>
<dbReference type="SUPFAM" id="SSF47005">
    <property type="entry name" value="Peripheral subunit-binding domain of 2-oxo acid dehydrogenase complex"/>
    <property type="match status" value="1"/>
</dbReference>
<dbReference type="PANTHER" id="PTHR43178:SF2">
    <property type="entry name" value="DIHYDROLIPOYLLYSINE-RESIDUE ACETYLTRANSFERASE COMPONENT OF PYRUVATE DEHYDROGENASE COMPLEX"/>
    <property type="match status" value="1"/>
</dbReference>
<dbReference type="GO" id="GO:0031405">
    <property type="term" value="F:lipoic acid binding"/>
    <property type="evidence" value="ECO:0007669"/>
    <property type="project" value="TreeGrafter"/>
</dbReference>
<keyword evidence="5 9" id="KW-0450">Lipoyl</keyword>
<organism evidence="12 13">
    <name type="scientific">Candidatus Thalassospirochaeta sargassi</name>
    <dbReference type="NCBI Taxonomy" id="3119039"/>
    <lineage>
        <taxon>Bacteria</taxon>
        <taxon>Pseudomonadati</taxon>
        <taxon>Spirochaetota</taxon>
        <taxon>Spirochaetia</taxon>
        <taxon>Spirochaetales</taxon>
        <taxon>Spirochaetaceae</taxon>
        <taxon>Candidatus Thalassospirochaeta</taxon>
    </lineage>
</organism>
<dbReference type="InterPro" id="IPR000089">
    <property type="entry name" value="Biotin_lipoyl"/>
</dbReference>